<proteinExistence type="predicted"/>
<protein>
    <recommendedName>
        <fullName evidence="4">DUF1648 domain-containing protein</fullName>
    </recommendedName>
</protein>
<evidence type="ECO:0000313" key="2">
    <source>
        <dbReference type="EMBL" id="EFM01267.1"/>
    </source>
</evidence>
<dbReference type="Proteomes" id="UP000004394">
    <property type="component" value="Unassembled WGS sequence"/>
</dbReference>
<evidence type="ECO:0000256" key="1">
    <source>
        <dbReference type="SAM" id="Phobius"/>
    </source>
</evidence>
<evidence type="ECO:0000313" key="3">
    <source>
        <dbReference type="Proteomes" id="UP000004394"/>
    </source>
</evidence>
<gene>
    <name evidence="2" type="ORF">HMPREF0658_1830</name>
</gene>
<keyword evidence="1" id="KW-0812">Transmembrane</keyword>
<feature type="transmembrane region" description="Helical" evidence="1">
    <location>
        <begin position="7"/>
        <end position="28"/>
    </location>
</feature>
<feature type="transmembrane region" description="Helical" evidence="1">
    <location>
        <begin position="48"/>
        <end position="67"/>
    </location>
</feature>
<keyword evidence="3" id="KW-1185">Reference proteome</keyword>
<dbReference type="RefSeq" id="WP_006950132.1">
    <property type="nucleotide sequence ID" value="NZ_BAJI01000004.1"/>
</dbReference>
<name>E0NUH6_9BACT</name>
<feature type="transmembrane region" description="Helical" evidence="1">
    <location>
        <begin position="121"/>
        <end position="139"/>
    </location>
</feature>
<dbReference type="OrthoDB" id="1072375at2"/>
<evidence type="ECO:0008006" key="4">
    <source>
        <dbReference type="Google" id="ProtNLM"/>
    </source>
</evidence>
<dbReference type="AlphaFoldDB" id="E0NUH6"/>
<keyword evidence="1" id="KW-1133">Transmembrane helix</keyword>
<comment type="caution">
    <text evidence="2">The sequence shown here is derived from an EMBL/GenBank/DDBJ whole genome shotgun (WGS) entry which is preliminary data.</text>
</comment>
<dbReference type="EMBL" id="AEEI01000052">
    <property type="protein sequence ID" value="EFM01267.1"/>
    <property type="molecule type" value="Genomic_DNA"/>
</dbReference>
<dbReference type="BioCyc" id="PMAR862515-HMP:GMOO-1856-MONOMER"/>
<feature type="transmembrane region" description="Helical" evidence="1">
    <location>
        <begin position="98"/>
        <end position="115"/>
    </location>
</feature>
<keyword evidence="1" id="KW-0472">Membrane</keyword>
<accession>E0NUH6</accession>
<reference evidence="2" key="1">
    <citation type="submission" date="2010-07" db="EMBL/GenBank/DDBJ databases">
        <authorList>
            <person name="Muzny D."/>
            <person name="Qin X."/>
            <person name="Deng J."/>
            <person name="Jiang H."/>
            <person name="Liu Y."/>
            <person name="Qu J."/>
            <person name="Song X.-Z."/>
            <person name="Zhang L."/>
            <person name="Thornton R."/>
            <person name="Coyle M."/>
            <person name="Francisco L."/>
            <person name="Jackson L."/>
            <person name="Javaid M."/>
            <person name="Korchina V."/>
            <person name="Kovar C."/>
            <person name="Mata R."/>
            <person name="Mathew T."/>
            <person name="Ngo R."/>
            <person name="Nguyen L."/>
            <person name="Nguyen N."/>
            <person name="Okwuonu G."/>
            <person name="Ongeri F."/>
            <person name="Pham C."/>
            <person name="Simmons D."/>
            <person name="Wilczek-Boney K."/>
            <person name="Hale W."/>
            <person name="Jakkamsetti A."/>
            <person name="Pham P."/>
            <person name="Ruth R."/>
            <person name="San Lucas F."/>
            <person name="Warren J."/>
            <person name="Zhang J."/>
            <person name="Zhao Z."/>
            <person name="Zhou C."/>
            <person name="Zhu D."/>
            <person name="Lee S."/>
            <person name="Bess C."/>
            <person name="Blankenburg K."/>
            <person name="Forbes L."/>
            <person name="Fu Q."/>
            <person name="Gubbala S."/>
            <person name="Hirani K."/>
            <person name="Jayaseelan J.C."/>
            <person name="Lara F."/>
            <person name="Munidasa M."/>
            <person name="Palculict T."/>
            <person name="Patil S."/>
            <person name="Pu L.-L."/>
            <person name="Saada N."/>
            <person name="Tang L."/>
            <person name="Weissenberger G."/>
            <person name="Zhu Y."/>
            <person name="Hemphill L."/>
            <person name="Shang Y."/>
            <person name="Youmans B."/>
            <person name="Ayvaz T."/>
            <person name="Ross M."/>
            <person name="Santibanez J."/>
            <person name="Aqrawi P."/>
            <person name="Gross S."/>
            <person name="Joshi V."/>
            <person name="Fowler G."/>
            <person name="Nazareth L."/>
            <person name="Reid J."/>
            <person name="Worley K."/>
            <person name="Petrosino J."/>
            <person name="Highlander S."/>
            <person name="Gibbs R."/>
        </authorList>
    </citation>
    <scope>NUCLEOTIDE SEQUENCE [LARGE SCALE GENOMIC DNA]</scope>
    <source>
        <strain evidence="2">DSM 16973</strain>
    </source>
</reference>
<sequence length="159" mass="18550">MKPKAFFLLYFLYSLLAITWITAIARLFGNDTIPYHWTLTSTIDAEGSKWGILALPVVALFLFKLFIGKARSYQERQAATTDRLTAQRYEIELRGIRLIHLICQTLLCYITLAAAEYVSFFGLIVEMFLIYLIMVVFNTRRKIRKLTRKSLSHNNNRNF</sequence>
<dbReference type="HOGENOM" id="CLU_1659168_0_0_10"/>
<organism evidence="2 3">
    <name type="scientific">Hoylesella marshii DSM 16973 = JCM 13450</name>
    <dbReference type="NCBI Taxonomy" id="862515"/>
    <lineage>
        <taxon>Bacteria</taxon>
        <taxon>Pseudomonadati</taxon>
        <taxon>Bacteroidota</taxon>
        <taxon>Bacteroidia</taxon>
        <taxon>Bacteroidales</taxon>
        <taxon>Prevotellaceae</taxon>
        <taxon>Hoylesella</taxon>
    </lineage>
</organism>
<dbReference type="STRING" id="862515.HMPREF0658_1830"/>